<sequence>MRKLDICAIAPSVAHRPLHCIKAHNRRRGVSRDGLDTQIAAQAVAEGLVLVTHNTRHFADTPGLRLEDWMQG</sequence>
<evidence type="ECO:0000313" key="1">
    <source>
        <dbReference type="EMBL" id="GAA4342094.1"/>
    </source>
</evidence>
<organism evidence="1 2">
    <name type="scientific">Pigmentiphaga soli</name>
    <dbReference type="NCBI Taxonomy" id="1007095"/>
    <lineage>
        <taxon>Bacteria</taxon>
        <taxon>Pseudomonadati</taxon>
        <taxon>Pseudomonadota</taxon>
        <taxon>Betaproteobacteria</taxon>
        <taxon>Burkholderiales</taxon>
        <taxon>Alcaligenaceae</taxon>
        <taxon>Pigmentiphaga</taxon>
    </lineage>
</organism>
<dbReference type="EMBL" id="BAABFO010000032">
    <property type="protein sequence ID" value="GAA4342094.1"/>
    <property type="molecule type" value="Genomic_DNA"/>
</dbReference>
<dbReference type="InterPro" id="IPR029060">
    <property type="entry name" value="PIN-like_dom_sf"/>
</dbReference>
<protein>
    <recommendedName>
        <fullName evidence="3">PIN domain-containing protein</fullName>
    </recommendedName>
</protein>
<keyword evidence="2" id="KW-1185">Reference proteome</keyword>
<reference evidence="2" key="1">
    <citation type="journal article" date="2019" name="Int. J. Syst. Evol. Microbiol.">
        <title>The Global Catalogue of Microorganisms (GCM) 10K type strain sequencing project: providing services to taxonomists for standard genome sequencing and annotation.</title>
        <authorList>
            <consortium name="The Broad Institute Genomics Platform"/>
            <consortium name="The Broad Institute Genome Sequencing Center for Infectious Disease"/>
            <person name="Wu L."/>
            <person name="Ma J."/>
        </authorList>
    </citation>
    <scope>NUCLEOTIDE SEQUENCE [LARGE SCALE GENOMIC DNA]</scope>
    <source>
        <strain evidence="2">JCM 17666</strain>
    </source>
</reference>
<dbReference type="CDD" id="cd09881">
    <property type="entry name" value="PIN_VapC4-5_FitB-like"/>
    <property type="match status" value="1"/>
</dbReference>
<gene>
    <name evidence="1" type="ORF">GCM10023144_43650</name>
</gene>
<dbReference type="SUPFAM" id="SSF88723">
    <property type="entry name" value="PIN domain-like"/>
    <property type="match status" value="1"/>
</dbReference>
<evidence type="ECO:0000313" key="2">
    <source>
        <dbReference type="Proteomes" id="UP001501671"/>
    </source>
</evidence>
<dbReference type="Gene3D" id="3.40.50.1010">
    <property type="entry name" value="5'-nuclease"/>
    <property type="match status" value="1"/>
</dbReference>
<name>A0ABP8HP96_9BURK</name>
<evidence type="ECO:0008006" key="3">
    <source>
        <dbReference type="Google" id="ProtNLM"/>
    </source>
</evidence>
<dbReference type="Proteomes" id="UP001501671">
    <property type="component" value="Unassembled WGS sequence"/>
</dbReference>
<accession>A0ABP8HP96</accession>
<comment type="caution">
    <text evidence="1">The sequence shown here is derived from an EMBL/GenBank/DDBJ whole genome shotgun (WGS) entry which is preliminary data.</text>
</comment>
<proteinExistence type="predicted"/>